<keyword evidence="3 6" id="KW-0863">Zinc-finger</keyword>
<dbReference type="InterPro" id="IPR001841">
    <property type="entry name" value="Znf_RING"/>
</dbReference>
<dbReference type="PROSITE" id="PS50089">
    <property type="entry name" value="ZF_RING_2"/>
    <property type="match status" value="1"/>
</dbReference>
<dbReference type="SMART" id="SM00449">
    <property type="entry name" value="SPRY"/>
    <property type="match status" value="1"/>
</dbReference>
<dbReference type="InterPro" id="IPR017907">
    <property type="entry name" value="Znf_RING_CS"/>
</dbReference>
<dbReference type="Gene3D" id="3.30.40.10">
    <property type="entry name" value="Zinc/RING finger domain, C3HC4 (zinc finger)"/>
    <property type="match status" value="1"/>
</dbReference>
<dbReference type="SUPFAM" id="SSF49899">
    <property type="entry name" value="Concanavalin A-like lectins/glucanases"/>
    <property type="match status" value="1"/>
</dbReference>
<evidence type="ECO:0000313" key="11">
    <source>
        <dbReference type="Ensembl" id="ENSCCRP00000069590.2"/>
    </source>
</evidence>
<dbReference type="InterPro" id="IPR027370">
    <property type="entry name" value="Znf-RING_euk"/>
</dbReference>
<dbReference type="InterPro" id="IPR013320">
    <property type="entry name" value="ConA-like_dom_sf"/>
</dbReference>
<dbReference type="Pfam" id="PF13765">
    <property type="entry name" value="PRY"/>
    <property type="match status" value="1"/>
</dbReference>
<feature type="domain" description="B30.2/SPRY" evidence="10">
    <location>
        <begin position="355"/>
        <end position="552"/>
    </location>
</feature>
<name>A0A8C1DWC2_CYPCA</name>
<evidence type="ECO:0000259" key="9">
    <source>
        <dbReference type="PROSITE" id="PS50119"/>
    </source>
</evidence>
<keyword evidence="1" id="KW-0399">Innate immunity</keyword>
<evidence type="ECO:0000259" key="8">
    <source>
        <dbReference type="PROSITE" id="PS50089"/>
    </source>
</evidence>
<dbReference type="Pfam" id="PF25600">
    <property type="entry name" value="TRIM_CC"/>
    <property type="match status" value="1"/>
</dbReference>
<dbReference type="PROSITE" id="PS00518">
    <property type="entry name" value="ZF_RING_1"/>
    <property type="match status" value="1"/>
</dbReference>
<dbReference type="InterPro" id="IPR006574">
    <property type="entry name" value="PRY"/>
</dbReference>
<keyword evidence="5" id="KW-0391">Immunity</keyword>
<dbReference type="AlphaFoldDB" id="A0A8C1DWC2"/>
<dbReference type="SMART" id="SM00336">
    <property type="entry name" value="BBOX"/>
    <property type="match status" value="1"/>
</dbReference>
<dbReference type="Gene3D" id="4.10.830.40">
    <property type="match status" value="1"/>
</dbReference>
<dbReference type="GO" id="GO:0045087">
    <property type="term" value="P:innate immune response"/>
    <property type="evidence" value="ECO:0007669"/>
    <property type="project" value="UniProtKB-KW"/>
</dbReference>
<feature type="domain" description="B box-type" evidence="9">
    <location>
        <begin position="164"/>
        <end position="204"/>
    </location>
</feature>
<dbReference type="Pfam" id="PF13445">
    <property type="entry name" value="zf-RING_UBOX"/>
    <property type="match status" value="1"/>
</dbReference>
<feature type="coiled-coil region" evidence="7">
    <location>
        <begin position="257"/>
        <end position="303"/>
    </location>
</feature>
<evidence type="ECO:0000256" key="3">
    <source>
        <dbReference type="ARBA" id="ARBA00022771"/>
    </source>
</evidence>
<evidence type="ECO:0000259" key="10">
    <source>
        <dbReference type="PROSITE" id="PS50188"/>
    </source>
</evidence>
<dbReference type="OMA" id="CVCMFCT"/>
<reference evidence="11" key="2">
    <citation type="submission" date="2025-09" db="UniProtKB">
        <authorList>
            <consortium name="Ensembl"/>
        </authorList>
    </citation>
    <scope>IDENTIFICATION</scope>
</reference>
<dbReference type="FunFam" id="2.60.120.920:FF:000004">
    <property type="entry name" value="Butyrophilin subfamily 1 member A1"/>
    <property type="match status" value="1"/>
</dbReference>
<dbReference type="InterPro" id="IPR003879">
    <property type="entry name" value="Butyrophylin_SPRY"/>
</dbReference>
<evidence type="ECO:0000313" key="12">
    <source>
        <dbReference type="Proteomes" id="UP001108240"/>
    </source>
</evidence>
<evidence type="ECO:0000256" key="6">
    <source>
        <dbReference type="PROSITE-ProRule" id="PRU00024"/>
    </source>
</evidence>
<dbReference type="InterPro" id="IPR051051">
    <property type="entry name" value="E3_ubiq-ligase_TRIM/RNF"/>
</dbReference>
<dbReference type="InterPro" id="IPR058030">
    <property type="entry name" value="TRIM8/14/16/25/29/45/65_CC"/>
</dbReference>
<dbReference type="SMART" id="SM00184">
    <property type="entry name" value="RING"/>
    <property type="match status" value="1"/>
</dbReference>
<dbReference type="Ensembl" id="ENSCCRT00000075392.2">
    <property type="protein sequence ID" value="ENSCCRP00000069590.2"/>
    <property type="gene ID" value="ENSCCRG00000060628.1"/>
</dbReference>
<keyword evidence="4" id="KW-0862">Zinc</keyword>
<organism evidence="11 12">
    <name type="scientific">Cyprinus carpio carpio</name>
    <dbReference type="NCBI Taxonomy" id="630221"/>
    <lineage>
        <taxon>Eukaryota</taxon>
        <taxon>Metazoa</taxon>
        <taxon>Chordata</taxon>
        <taxon>Craniata</taxon>
        <taxon>Vertebrata</taxon>
        <taxon>Euteleostomi</taxon>
        <taxon>Actinopterygii</taxon>
        <taxon>Neopterygii</taxon>
        <taxon>Teleostei</taxon>
        <taxon>Ostariophysi</taxon>
        <taxon>Cypriniformes</taxon>
        <taxon>Cyprinidae</taxon>
        <taxon>Cyprininae</taxon>
        <taxon>Cyprinus</taxon>
    </lineage>
</organism>
<feature type="coiled-coil region" evidence="7">
    <location>
        <begin position="335"/>
        <end position="362"/>
    </location>
</feature>
<dbReference type="PANTHER" id="PTHR25465:SF32">
    <property type="entry name" value="BLOODTHIRSTY-RELATED GENE FAMILY, MEMBER 16 ISOFORM X1-RELATED"/>
    <property type="match status" value="1"/>
</dbReference>
<dbReference type="CDD" id="cd19802">
    <property type="entry name" value="Bbox1_TRIM8-like"/>
    <property type="match status" value="1"/>
</dbReference>
<sequence>MSKGIEVVKSNPTEQRREKRIASIDNPPCMSSFSELKCSICLDVFTDPVSTPCGHNFCKTCLNKCWDNNQTCSCPYCKETFKQRPDLKINTTLREIVDHYKKKSPEKKSVTFSEVLCDFCEERKLKALKSCLVCQSSYCETHLQPHFKVAGLKKHKLMDPVSNLEDYICQKHERPLELFCRDDQTCVCLSCTEGDHKNHNTVPLEETEMVIQDVQQMIQDRIKKIQDIKHSAEVRKRNTEKKKADHVVSFTDLIRSIERCQTELLKMMEERQKAAEKQEQELIEDLEQEITELKMRNTELEQLSHTEDHLHLLQISSSLDSFTKTRSDRNLPEIRMKADESLESLNRTLTHLQNTLHEKLTQTDLKWKQQYAVDVTLDPDTAHPNLVLSDDRKQVRCGDTELKLPDKLQKFDTCPCILGKEGFSSGRFYFEVQVQGKTDWTLGVVRESTDRKGKITLNPENGYWTVNLKKGNEYFASADPFTSLCLSETRQRVGVFVDYEEGLVSFYDVESSSLIYSFTGQSFTDKLYPYFSPGFNNGGQNSAPLIITPVSYNN</sequence>
<dbReference type="Pfam" id="PF00643">
    <property type="entry name" value="zf-B_box"/>
    <property type="match status" value="1"/>
</dbReference>
<reference evidence="11" key="1">
    <citation type="submission" date="2025-08" db="UniProtKB">
        <authorList>
            <consortium name="Ensembl"/>
        </authorList>
    </citation>
    <scope>IDENTIFICATION</scope>
</reference>
<dbReference type="Gene3D" id="2.60.120.920">
    <property type="match status" value="1"/>
</dbReference>
<protein>
    <submittedName>
        <fullName evidence="11">Bloodthirsty-related gene family, member 23</fullName>
    </submittedName>
</protein>
<dbReference type="GO" id="GO:0008270">
    <property type="term" value="F:zinc ion binding"/>
    <property type="evidence" value="ECO:0007669"/>
    <property type="project" value="UniProtKB-KW"/>
</dbReference>
<dbReference type="Pfam" id="PF00622">
    <property type="entry name" value="SPRY"/>
    <property type="match status" value="1"/>
</dbReference>
<dbReference type="GeneTree" id="ENSGT01040000240385"/>
<dbReference type="Gene3D" id="3.30.160.60">
    <property type="entry name" value="Classic Zinc Finger"/>
    <property type="match status" value="1"/>
</dbReference>
<dbReference type="GO" id="GO:0005737">
    <property type="term" value="C:cytoplasm"/>
    <property type="evidence" value="ECO:0007669"/>
    <property type="project" value="UniProtKB-ARBA"/>
</dbReference>
<dbReference type="PROSITE" id="PS50119">
    <property type="entry name" value="ZF_BBOX"/>
    <property type="match status" value="1"/>
</dbReference>
<dbReference type="PRINTS" id="PR01407">
    <property type="entry name" value="BUTYPHLNCDUF"/>
</dbReference>
<dbReference type="SMART" id="SM00589">
    <property type="entry name" value="PRY"/>
    <property type="match status" value="1"/>
</dbReference>
<dbReference type="Proteomes" id="UP001108240">
    <property type="component" value="Unplaced"/>
</dbReference>
<dbReference type="CDD" id="cd13733">
    <property type="entry name" value="SPRY_PRY_C-I_1"/>
    <property type="match status" value="1"/>
</dbReference>
<evidence type="ECO:0000256" key="7">
    <source>
        <dbReference type="SAM" id="Coils"/>
    </source>
</evidence>
<dbReference type="InterPro" id="IPR043136">
    <property type="entry name" value="B30.2/SPRY_sf"/>
</dbReference>
<keyword evidence="7" id="KW-0175">Coiled coil</keyword>
<keyword evidence="2" id="KW-0479">Metal-binding</keyword>
<proteinExistence type="predicted"/>
<dbReference type="PANTHER" id="PTHR25465">
    <property type="entry name" value="B-BOX DOMAIN CONTAINING"/>
    <property type="match status" value="1"/>
</dbReference>
<evidence type="ECO:0000256" key="2">
    <source>
        <dbReference type="ARBA" id="ARBA00022723"/>
    </source>
</evidence>
<dbReference type="InterPro" id="IPR013083">
    <property type="entry name" value="Znf_RING/FYVE/PHD"/>
</dbReference>
<feature type="domain" description="RING-type" evidence="8">
    <location>
        <begin position="38"/>
        <end position="78"/>
    </location>
</feature>
<dbReference type="CDD" id="cd19769">
    <property type="entry name" value="Bbox2_TRIM16-like"/>
    <property type="match status" value="1"/>
</dbReference>
<dbReference type="InterPro" id="IPR003877">
    <property type="entry name" value="SPRY_dom"/>
</dbReference>
<evidence type="ECO:0000256" key="4">
    <source>
        <dbReference type="ARBA" id="ARBA00022833"/>
    </source>
</evidence>
<dbReference type="InterPro" id="IPR000315">
    <property type="entry name" value="Znf_B-box"/>
</dbReference>
<keyword evidence="12" id="KW-1185">Reference proteome</keyword>
<evidence type="ECO:0000256" key="5">
    <source>
        <dbReference type="ARBA" id="ARBA00022859"/>
    </source>
</evidence>
<dbReference type="SUPFAM" id="SSF57850">
    <property type="entry name" value="RING/U-box"/>
    <property type="match status" value="1"/>
</dbReference>
<dbReference type="InterPro" id="IPR001870">
    <property type="entry name" value="B30.2/SPRY"/>
</dbReference>
<accession>A0A8C1DWC2</accession>
<dbReference type="SUPFAM" id="SSF57845">
    <property type="entry name" value="B-box zinc-binding domain"/>
    <property type="match status" value="1"/>
</dbReference>
<evidence type="ECO:0000256" key="1">
    <source>
        <dbReference type="ARBA" id="ARBA00022588"/>
    </source>
</evidence>
<dbReference type="PROSITE" id="PS50188">
    <property type="entry name" value="B302_SPRY"/>
    <property type="match status" value="1"/>
</dbReference>